<gene>
    <name evidence="2" type="ORF">DCW48_04325</name>
</gene>
<keyword evidence="1" id="KW-0812">Transmembrane</keyword>
<keyword evidence="1" id="KW-0472">Membrane</keyword>
<keyword evidence="1" id="KW-1133">Transmembrane helix</keyword>
<sequence length="78" mass="8690">MSADNKVFNDALVATETPEFVVRYVKILAILFFALPIIAMFLPWQQNVTAIGKVTAFSPSERVQTIDAPVSGLISKWY</sequence>
<dbReference type="Proteomes" id="UP000264313">
    <property type="component" value="Unassembled WGS sequence"/>
</dbReference>
<accession>A0A351R9Z0</accession>
<dbReference type="EMBL" id="DNAA01000105">
    <property type="protein sequence ID" value="HBA08861.1"/>
    <property type="molecule type" value="Genomic_DNA"/>
</dbReference>
<protein>
    <submittedName>
        <fullName evidence="2">Secretion protein HlyD</fullName>
    </submittedName>
</protein>
<dbReference type="AlphaFoldDB" id="A0A351R9Z0"/>
<dbReference type="STRING" id="1132855.GCA_000384255_02430"/>
<organism evidence="2 3">
    <name type="scientific">Methylotenera mobilis</name>
    <dbReference type="NCBI Taxonomy" id="359408"/>
    <lineage>
        <taxon>Bacteria</taxon>
        <taxon>Pseudomonadati</taxon>
        <taxon>Pseudomonadota</taxon>
        <taxon>Betaproteobacteria</taxon>
        <taxon>Nitrosomonadales</taxon>
        <taxon>Methylophilaceae</taxon>
        <taxon>Methylotenera</taxon>
    </lineage>
</organism>
<feature type="transmembrane region" description="Helical" evidence="1">
    <location>
        <begin position="20"/>
        <end position="44"/>
    </location>
</feature>
<evidence type="ECO:0000313" key="3">
    <source>
        <dbReference type="Proteomes" id="UP000264313"/>
    </source>
</evidence>
<feature type="non-terminal residue" evidence="2">
    <location>
        <position position="78"/>
    </location>
</feature>
<evidence type="ECO:0000313" key="2">
    <source>
        <dbReference type="EMBL" id="HBA08861.1"/>
    </source>
</evidence>
<proteinExistence type="predicted"/>
<comment type="caution">
    <text evidence="2">The sequence shown here is derived from an EMBL/GenBank/DDBJ whole genome shotgun (WGS) entry which is preliminary data.</text>
</comment>
<evidence type="ECO:0000256" key="1">
    <source>
        <dbReference type="SAM" id="Phobius"/>
    </source>
</evidence>
<reference evidence="2 3" key="1">
    <citation type="journal article" date="2018" name="Nat. Biotechnol.">
        <title>A standardized bacterial taxonomy based on genome phylogeny substantially revises the tree of life.</title>
        <authorList>
            <person name="Parks D.H."/>
            <person name="Chuvochina M."/>
            <person name="Waite D.W."/>
            <person name="Rinke C."/>
            <person name="Skarshewski A."/>
            <person name="Chaumeil P.A."/>
            <person name="Hugenholtz P."/>
        </authorList>
    </citation>
    <scope>NUCLEOTIDE SEQUENCE [LARGE SCALE GENOMIC DNA]</scope>
    <source>
        <strain evidence="2">UBA9958</strain>
    </source>
</reference>
<name>A0A351R9Z0_9PROT</name>